<comment type="caution">
    <text evidence="1">The sequence shown here is derived from an EMBL/GenBank/DDBJ whole genome shotgun (WGS) entry which is preliminary data.</text>
</comment>
<proteinExistence type="predicted"/>
<gene>
    <name evidence="1" type="ORF">BZL30_5914</name>
</gene>
<name>A0A1V3WYB9_MYCKA</name>
<dbReference type="Proteomes" id="UP000189229">
    <property type="component" value="Unassembled WGS sequence"/>
</dbReference>
<dbReference type="AlphaFoldDB" id="A0A1V3WYB9"/>
<reference evidence="1 2" key="1">
    <citation type="submission" date="2017-02" db="EMBL/GenBank/DDBJ databases">
        <title>Complete genome sequences of Mycobacterium kansasii strains isolated from rhesus macaques.</title>
        <authorList>
            <person name="Panda A."/>
            <person name="Nagaraj S."/>
            <person name="Zhao X."/>
            <person name="Tettelin H."/>
            <person name="Detolla L.J."/>
        </authorList>
    </citation>
    <scope>NUCLEOTIDE SEQUENCE [LARGE SCALE GENOMIC DNA]</scope>
    <source>
        <strain evidence="1 2">11-3813</strain>
    </source>
</reference>
<dbReference type="EMBL" id="MVBM01000005">
    <property type="protein sequence ID" value="OOK72043.1"/>
    <property type="molecule type" value="Genomic_DNA"/>
</dbReference>
<protein>
    <submittedName>
        <fullName evidence="1">Uncharacterized protein</fullName>
    </submittedName>
</protein>
<evidence type="ECO:0000313" key="2">
    <source>
        <dbReference type="Proteomes" id="UP000189229"/>
    </source>
</evidence>
<evidence type="ECO:0000313" key="1">
    <source>
        <dbReference type="EMBL" id="OOK72043.1"/>
    </source>
</evidence>
<organism evidence="1 2">
    <name type="scientific">Mycobacterium kansasii</name>
    <dbReference type="NCBI Taxonomy" id="1768"/>
    <lineage>
        <taxon>Bacteria</taxon>
        <taxon>Bacillati</taxon>
        <taxon>Actinomycetota</taxon>
        <taxon>Actinomycetes</taxon>
        <taxon>Mycobacteriales</taxon>
        <taxon>Mycobacteriaceae</taxon>
        <taxon>Mycobacterium</taxon>
    </lineage>
</organism>
<sequence length="64" mass="6218">MPASLTICSALARASASILSDSALAVAVRRSAVSWARLSTRAALRACSSLVPVGAGLTGSGSGS</sequence>
<accession>A0A1V3WYB9</accession>